<keyword evidence="3" id="KW-0274">FAD</keyword>
<evidence type="ECO:0000313" key="7">
    <source>
        <dbReference type="Proteomes" id="UP000450917"/>
    </source>
</evidence>
<proteinExistence type="predicted"/>
<evidence type="ECO:0000256" key="1">
    <source>
        <dbReference type="ARBA" id="ARBA00001974"/>
    </source>
</evidence>
<dbReference type="InterPro" id="IPR045170">
    <property type="entry name" value="MTOX"/>
</dbReference>
<dbReference type="InterPro" id="IPR036188">
    <property type="entry name" value="FAD/NAD-bd_sf"/>
</dbReference>
<sequence>MNMHADYDVIVAGAGSFGMSAGYYAAKAGARVLMIDSGDPPHTLGSHHGGTRIFRAAYTMGAAYVRLALRANALWHELEQDYASLRTEQDFSSGPLFECTGVVSIGPISSRFIRSKLESCIEFGIAHRRLTAAEAREEWPGLFVPDSMEALYEPNAGVLHSERILRVYRELALRHGARLLPYTEALSIEATPDGYVIRTTGGDYYAKRVLASGGAWIGRLLPQLEAVTPIRKAVGWFEAPREQYGSGQLPAFIINNGGDEEYFGFPDLDGGGLKIGRHDGGVTAVYGNPLPAFGAYAEDESELRYALNRFLPDVRRLRSGQVCLYERSPGERFLIGEVPGRSGLWFAGGGSGHGFKFASAIGEALGTTLASGETSPELDWQAFSLHS</sequence>
<feature type="domain" description="FAD dependent oxidoreductase" evidence="5">
    <location>
        <begin position="8"/>
        <end position="365"/>
    </location>
</feature>
<dbReference type="AlphaFoldDB" id="A0A7X2ZH24"/>
<dbReference type="InterPro" id="IPR006076">
    <property type="entry name" value="FAD-dep_OxRdtase"/>
</dbReference>
<dbReference type="EMBL" id="WNZX01000040">
    <property type="protein sequence ID" value="MUG74026.1"/>
    <property type="molecule type" value="Genomic_DNA"/>
</dbReference>
<keyword evidence="7" id="KW-1185">Reference proteome</keyword>
<gene>
    <name evidence="6" type="primary">solA</name>
    <name evidence="6" type="ORF">GNP93_25905</name>
</gene>
<dbReference type="PANTHER" id="PTHR10961:SF7">
    <property type="entry name" value="FAD DEPENDENT OXIDOREDUCTASE DOMAIN-CONTAINING PROTEIN"/>
    <property type="match status" value="1"/>
</dbReference>
<evidence type="ECO:0000256" key="4">
    <source>
        <dbReference type="ARBA" id="ARBA00023002"/>
    </source>
</evidence>
<accession>A0A7X2ZH24</accession>
<protein>
    <submittedName>
        <fullName evidence="6">N-methyl-L-tryptophan oxidase</fullName>
        <ecNumber evidence="6">1.5.3.2</ecNumber>
    </submittedName>
</protein>
<dbReference type="SUPFAM" id="SSF54373">
    <property type="entry name" value="FAD-linked reductases, C-terminal domain"/>
    <property type="match status" value="1"/>
</dbReference>
<evidence type="ECO:0000313" key="6">
    <source>
        <dbReference type="EMBL" id="MUG74026.1"/>
    </source>
</evidence>
<keyword evidence="4 6" id="KW-0560">Oxidoreductase</keyword>
<dbReference type="NCBIfam" id="NF008425">
    <property type="entry name" value="PRK11259.1"/>
    <property type="match status" value="1"/>
</dbReference>
<dbReference type="Proteomes" id="UP000450917">
    <property type="component" value="Unassembled WGS sequence"/>
</dbReference>
<dbReference type="Gene3D" id="3.30.9.10">
    <property type="entry name" value="D-Amino Acid Oxidase, subunit A, domain 2"/>
    <property type="match status" value="1"/>
</dbReference>
<dbReference type="GO" id="GO:0005829">
    <property type="term" value="C:cytosol"/>
    <property type="evidence" value="ECO:0007669"/>
    <property type="project" value="TreeGrafter"/>
</dbReference>
<dbReference type="PANTHER" id="PTHR10961">
    <property type="entry name" value="PEROXISOMAL SARCOSINE OXIDASE"/>
    <property type="match status" value="1"/>
</dbReference>
<evidence type="ECO:0000256" key="2">
    <source>
        <dbReference type="ARBA" id="ARBA00022630"/>
    </source>
</evidence>
<comment type="caution">
    <text evidence="6">The sequence shown here is derived from an EMBL/GenBank/DDBJ whole genome shotgun (WGS) entry which is preliminary data.</text>
</comment>
<organism evidence="6 7">
    <name type="scientific">Paenibacillus validus</name>
    <dbReference type="NCBI Taxonomy" id="44253"/>
    <lineage>
        <taxon>Bacteria</taxon>
        <taxon>Bacillati</taxon>
        <taxon>Bacillota</taxon>
        <taxon>Bacilli</taxon>
        <taxon>Bacillales</taxon>
        <taxon>Paenibacillaceae</taxon>
        <taxon>Paenibacillus</taxon>
    </lineage>
</organism>
<name>A0A7X2ZH24_9BACL</name>
<dbReference type="SUPFAM" id="SSF51905">
    <property type="entry name" value="FAD/NAD(P)-binding domain"/>
    <property type="match status" value="1"/>
</dbReference>
<keyword evidence="2" id="KW-0285">Flavoprotein</keyword>
<dbReference type="Gene3D" id="3.50.50.60">
    <property type="entry name" value="FAD/NAD(P)-binding domain"/>
    <property type="match status" value="1"/>
</dbReference>
<dbReference type="GO" id="GO:0050131">
    <property type="term" value="F:N-methyl-L-amino-acid oxidase activity"/>
    <property type="evidence" value="ECO:0007669"/>
    <property type="project" value="UniProtKB-EC"/>
</dbReference>
<dbReference type="GO" id="GO:0050660">
    <property type="term" value="F:flavin adenine dinucleotide binding"/>
    <property type="evidence" value="ECO:0007669"/>
    <property type="project" value="InterPro"/>
</dbReference>
<dbReference type="GO" id="GO:0008115">
    <property type="term" value="F:sarcosine oxidase activity"/>
    <property type="evidence" value="ECO:0007669"/>
    <property type="project" value="TreeGrafter"/>
</dbReference>
<evidence type="ECO:0000259" key="5">
    <source>
        <dbReference type="Pfam" id="PF01266"/>
    </source>
</evidence>
<reference evidence="6 7" key="1">
    <citation type="submission" date="2019-11" db="EMBL/GenBank/DDBJ databases">
        <title>Draft genome sequences of five Paenibacillus species of dairy origin.</title>
        <authorList>
            <person name="Olajide A.M."/>
            <person name="Chen S."/>
            <person name="Lapointe G."/>
        </authorList>
    </citation>
    <scope>NUCLEOTIDE SEQUENCE [LARGE SCALE GENOMIC DNA]</scope>
    <source>
        <strain evidence="6 7">2CS3</strain>
    </source>
</reference>
<evidence type="ECO:0000256" key="3">
    <source>
        <dbReference type="ARBA" id="ARBA00022827"/>
    </source>
</evidence>
<dbReference type="EC" id="1.5.3.2" evidence="6"/>
<dbReference type="Pfam" id="PF01266">
    <property type="entry name" value="DAO"/>
    <property type="match status" value="1"/>
</dbReference>
<comment type="cofactor">
    <cofactor evidence="1">
        <name>FAD</name>
        <dbReference type="ChEBI" id="CHEBI:57692"/>
    </cofactor>
</comment>